<dbReference type="PANTHER" id="PTHR11895:SF7">
    <property type="entry name" value="GLUTAMYL-TRNA(GLN) AMIDOTRANSFERASE SUBUNIT A, MITOCHONDRIAL"/>
    <property type="match status" value="1"/>
</dbReference>
<evidence type="ECO:0000313" key="4">
    <source>
        <dbReference type="EMBL" id="RKQ72507.1"/>
    </source>
</evidence>
<evidence type="ECO:0000313" key="5">
    <source>
        <dbReference type="Proteomes" id="UP000277424"/>
    </source>
</evidence>
<comment type="caution">
    <text evidence="4">The sequence shown here is derived from an EMBL/GenBank/DDBJ whole genome shotgun (WGS) entry which is preliminary data.</text>
</comment>
<dbReference type="RefSeq" id="WP_121216960.1">
    <property type="nucleotide sequence ID" value="NZ_RBIG01000001.1"/>
</dbReference>
<feature type="region of interest" description="Disordered" evidence="2">
    <location>
        <begin position="136"/>
        <end position="160"/>
    </location>
</feature>
<feature type="compositionally biased region" description="Polar residues" evidence="2">
    <location>
        <begin position="141"/>
        <end position="157"/>
    </location>
</feature>
<dbReference type="NCBIfam" id="NF004815">
    <property type="entry name" value="PRK06169.1"/>
    <property type="match status" value="1"/>
</dbReference>
<dbReference type="PANTHER" id="PTHR11895">
    <property type="entry name" value="TRANSAMIDASE"/>
    <property type="match status" value="1"/>
</dbReference>
<dbReference type="SUPFAM" id="SSF75304">
    <property type="entry name" value="Amidase signature (AS) enzymes"/>
    <property type="match status" value="1"/>
</dbReference>
<accession>A0A420WNA9</accession>
<feature type="domain" description="Amidase" evidence="3">
    <location>
        <begin position="29"/>
        <end position="450"/>
    </location>
</feature>
<evidence type="ECO:0000256" key="1">
    <source>
        <dbReference type="ARBA" id="ARBA00009199"/>
    </source>
</evidence>
<dbReference type="EMBL" id="RBIG01000001">
    <property type="protein sequence ID" value="RKQ72507.1"/>
    <property type="molecule type" value="Genomic_DNA"/>
</dbReference>
<dbReference type="InterPro" id="IPR036928">
    <property type="entry name" value="AS_sf"/>
</dbReference>
<protein>
    <submittedName>
        <fullName evidence="4">Aspartyl-tRNA(Asn)/glutamyl-tRNA(Gln) amidotransferase subunit A</fullName>
    </submittedName>
</protein>
<name>A0A420WNA9_9PROT</name>
<evidence type="ECO:0000256" key="2">
    <source>
        <dbReference type="SAM" id="MobiDB-lite"/>
    </source>
</evidence>
<sequence>MTNDNTDICYLPATELLKHYRRKSLSPVEVTKAILARIEAVDKHVNAFCLVDAEAALAAARASEARWMQREPRGMVDGVPATVKDLILSEGWPTLRGSKTVARNQNWPEDAPAVARLREEGAVLLGKTTTPEYGWKGVTDSPLTGITRNPWDTSKTPGGSSGGAAAAAALGMGCLHIGTDGGGSIRMPAGFTGIFGLKAHFGRVPAFPASPMGTLSHVGPMTRTVGDTALMMNAIAMPDARDWFSLPYDGRDYRIGLEDGVEGLRIAYSPALGYAKVDPEIAEAVKRAVQVFVDMGAEVDEVDPGFEDPAWVFRTHWYFGAANLYRKLTPEQRKLMDPGFVEVAEEGLTYTSEQIAKAAEARSALGLTMNLFHESYDLLLTPTLPLPAFEAGIEFPAGKGFTRWPDWSPFSHPFNLTQQPAASAPCGFTRAGLPIGLQIVGPAHADSLVLQAARAYEAAHPFVMPKAANVTH</sequence>
<dbReference type="Proteomes" id="UP000277424">
    <property type="component" value="Unassembled WGS sequence"/>
</dbReference>
<organism evidence="4 5">
    <name type="scientific">Oceanibaculum indicum</name>
    <dbReference type="NCBI Taxonomy" id="526216"/>
    <lineage>
        <taxon>Bacteria</taxon>
        <taxon>Pseudomonadati</taxon>
        <taxon>Pseudomonadota</taxon>
        <taxon>Alphaproteobacteria</taxon>
        <taxon>Rhodospirillales</taxon>
        <taxon>Oceanibaculaceae</taxon>
        <taxon>Oceanibaculum</taxon>
    </lineage>
</organism>
<comment type="similarity">
    <text evidence="1">Belongs to the amidase family.</text>
</comment>
<proteinExistence type="inferred from homology"/>
<dbReference type="GO" id="GO:0016740">
    <property type="term" value="F:transferase activity"/>
    <property type="evidence" value="ECO:0007669"/>
    <property type="project" value="UniProtKB-KW"/>
</dbReference>
<reference evidence="4 5" key="1">
    <citation type="submission" date="2018-10" db="EMBL/GenBank/DDBJ databases">
        <title>Comparative analysis of microorganisms from saline springs in Andes Mountain Range, Colombia.</title>
        <authorList>
            <person name="Rubin E."/>
        </authorList>
    </citation>
    <scope>NUCLEOTIDE SEQUENCE [LARGE SCALE GENOMIC DNA]</scope>
    <source>
        <strain evidence="4 5">USBA 36</strain>
    </source>
</reference>
<dbReference type="OrthoDB" id="7245165at2"/>
<dbReference type="InterPro" id="IPR000120">
    <property type="entry name" value="Amidase"/>
</dbReference>
<dbReference type="Gene3D" id="3.90.1300.10">
    <property type="entry name" value="Amidase signature (AS) domain"/>
    <property type="match status" value="1"/>
</dbReference>
<evidence type="ECO:0000259" key="3">
    <source>
        <dbReference type="Pfam" id="PF01425"/>
    </source>
</evidence>
<gene>
    <name evidence="4" type="ORF">BCL74_0275</name>
</gene>
<keyword evidence="4" id="KW-0808">Transferase</keyword>
<dbReference type="InterPro" id="IPR023631">
    <property type="entry name" value="Amidase_dom"/>
</dbReference>
<dbReference type="AlphaFoldDB" id="A0A420WNA9"/>
<dbReference type="Pfam" id="PF01425">
    <property type="entry name" value="Amidase"/>
    <property type="match status" value="1"/>
</dbReference>